<name>A0A1T5CPF1_9SPHN</name>
<evidence type="ECO:0000256" key="1">
    <source>
        <dbReference type="ARBA" id="ARBA00005187"/>
    </source>
</evidence>
<accession>A0A1T5CPF1</accession>
<reference evidence="13" key="1">
    <citation type="submission" date="2017-02" db="EMBL/GenBank/DDBJ databases">
        <authorList>
            <person name="Varghese N."/>
            <person name="Submissions S."/>
        </authorList>
    </citation>
    <scope>NUCLEOTIDE SEQUENCE [LARGE SCALE GENOMIC DNA]</scope>
    <source>
        <strain evidence="13">R11H</strain>
    </source>
</reference>
<keyword evidence="4 9" id="KW-0547">Nucleotide-binding</keyword>
<evidence type="ECO:0000256" key="2">
    <source>
        <dbReference type="ARBA" id="ARBA00005752"/>
    </source>
</evidence>
<dbReference type="GO" id="GO:0006529">
    <property type="term" value="P:asparagine biosynthetic process"/>
    <property type="evidence" value="ECO:0007669"/>
    <property type="project" value="UniProtKB-KW"/>
</dbReference>
<evidence type="ECO:0000256" key="6">
    <source>
        <dbReference type="ARBA" id="ARBA00022962"/>
    </source>
</evidence>
<dbReference type="PIRSF" id="PIRSF001589">
    <property type="entry name" value="Asn_synthetase_glu-h"/>
    <property type="match status" value="1"/>
</dbReference>
<feature type="binding site" evidence="9">
    <location>
        <position position="100"/>
    </location>
    <ligand>
        <name>L-glutamine</name>
        <dbReference type="ChEBI" id="CHEBI:58359"/>
    </ligand>
</feature>
<evidence type="ECO:0000256" key="3">
    <source>
        <dbReference type="ARBA" id="ARBA00012737"/>
    </source>
</evidence>
<feature type="active site" description="For GATase activity" evidence="8">
    <location>
        <position position="2"/>
    </location>
</feature>
<keyword evidence="8" id="KW-0028">Amino-acid biosynthesis</keyword>
<dbReference type="InterPro" id="IPR051786">
    <property type="entry name" value="ASN_synthetase/amidase"/>
</dbReference>
<evidence type="ECO:0000313" key="12">
    <source>
        <dbReference type="EMBL" id="SKB61385.1"/>
    </source>
</evidence>
<dbReference type="InterPro" id="IPR017932">
    <property type="entry name" value="GATase_2_dom"/>
</dbReference>
<dbReference type="PANTHER" id="PTHR43284">
    <property type="entry name" value="ASPARAGINE SYNTHETASE (GLUTAMINE-HYDROLYZING)"/>
    <property type="match status" value="1"/>
</dbReference>
<proteinExistence type="inferred from homology"/>
<feature type="site" description="Important for beta-aspartyl-AMP intermediate formation" evidence="10">
    <location>
        <position position="365"/>
    </location>
</feature>
<comment type="catalytic activity">
    <reaction evidence="7">
        <text>L-aspartate + L-glutamine + ATP + H2O = L-asparagine + L-glutamate + AMP + diphosphate + H(+)</text>
        <dbReference type="Rhea" id="RHEA:12228"/>
        <dbReference type="ChEBI" id="CHEBI:15377"/>
        <dbReference type="ChEBI" id="CHEBI:15378"/>
        <dbReference type="ChEBI" id="CHEBI:29985"/>
        <dbReference type="ChEBI" id="CHEBI:29991"/>
        <dbReference type="ChEBI" id="CHEBI:30616"/>
        <dbReference type="ChEBI" id="CHEBI:33019"/>
        <dbReference type="ChEBI" id="CHEBI:58048"/>
        <dbReference type="ChEBI" id="CHEBI:58359"/>
        <dbReference type="ChEBI" id="CHEBI:456215"/>
        <dbReference type="EC" id="6.3.5.4"/>
    </reaction>
</comment>
<gene>
    <name evidence="12" type="ORF">SAMN06295937_10118</name>
</gene>
<dbReference type="EC" id="6.3.5.4" evidence="3"/>
<keyword evidence="8" id="KW-0061">Asparagine biosynthesis</keyword>
<dbReference type="NCBIfam" id="TIGR03108">
    <property type="entry name" value="eps_aminotran_1"/>
    <property type="match status" value="1"/>
</dbReference>
<evidence type="ECO:0000256" key="5">
    <source>
        <dbReference type="ARBA" id="ARBA00022840"/>
    </source>
</evidence>
<dbReference type="InterPro" id="IPR014729">
    <property type="entry name" value="Rossmann-like_a/b/a_fold"/>
</dbReference>
<sequence length="631" mass="69608">MCGIAGLYHLETAKPVDPARLRAMLEPMEHRGPDGSGVWTAPGVGLAHLRLSIIDIAGSPQPMASDDENVTLTYNGEIYNFRELRAELEDHGHRFRTSGDTEVIIAAWRQWGADCLSRLNGMFAFALHDRARGSLFLARDRLGVKPLHYARLSDGSIAFASELKGLLRHPLLRQEANLSAVEDFLALGYVPDDNCIVAGVRKLPAGHFLLLERGKELPAPSSWWAPDFSRRIRASEDEAAEQLLYLMRAAVRDRMVADVPLGAFLSGGVDSSAVVALMAEASAKAVKTCTIGFDEAALDETAYARQIAARFATEHRTREVAAADFALVDRIADMFDEPFADASALPTYRVCELAREEVTVALSGDGADEAFAGYRRLVFQHQEERLRGMIPAFLRRGVLGPLARAWPQMDWAPRPLRARATLASLSKSGAEGYAEAVGVTGLAQRARLFNDAARRALGDHVGEARYWRAMAEAPAREPLDRAQYADLKIWLPGDILTKTDRMSMAVSLEAREPLLDYRLVEFAASLPAAMRVKGATGKAVLKRAMEPYLPRDILYRPKMGFVTPVSHWFRGVLAGEARALATSSTLARSGWFDMAEIERVVAAHQSGRRDHGRLIWQYFMLEKSLAKLFGI</sequence>
<evidence type="ECO:0000256" key="4">
    <source>
        <dbReference type="ARBA" id="ARBA00022741"/>
    </source>
</evidence>
<dbReference type="InterPro" id="IPR001962">
    <property type="entry name" value="Asn_synthase"/>
</dbReference>
<dbReference type="InterPro" id="IPR006426">
    <property type="entry name" value="Asn_synth_AEB"/>
</dbReference>
<dbReference type="AlphaFoldDB" id="A0A1T5CPF1"/>
<comment type="similarity">
    <text evidence="2">Belongs to the asparagine synthetase family.</text>
</comment>
<dbReference type="Gene3D" id="3.60.20.10">
    <property type="entry name" value="Glutamine Phosphoribosylpyrophosphate, subunit 1, domain 1"/>
    <property type="match status" value="1"/>
</dbReference>
<dbReference type="GO" id="GO:0005829">
    <property type="term" value="C:cytosol"/>
    <property type="evidence" value="ECO:0007669"/>
    <property type="project" value="TreeGrafter"/>
</dbReference>
<feature type="domain" description="Glutamine amidotransferase type-2" evidence="11">
    <location>
        <begin position="2"/>
        <end position="214"/>
    </location>
</feature>
<keyword evidence="13" id="KW-1185">Reference proteome</keyword>
<keyword evidence="6 8" id="KW-0315">Glutamine amidotransferase</keyword>
<dbReference type="Gene3D" id="3.40.50.620">
    <property type="entry name" value="HUPs"/>
    <property type="match status" value="1"/>
</dbReference>
<protein>
    <recommendedName>
        <fullName evidence="3">asparagine synthase (glutamine-hydrolyzing)</fullName>
        <ecNumber evidence="3">6.3.5.4</ecNumber>
    </recommendedName>
</protein>
<dbReference type="OrthoDB" id="9763290at2"/>
<comment type="pathway">
    <text evidence="1">Amino-acid biosynthesis; L-asparagine biosynthesis; L-asparagine from L-aspartate (L-Gln route): step 1/1.</text>
</comment>
<dbReference type="NCBIfam" id="TIGR01536">
    <property type="entry name" value="asn_synth_AEB"/>
    <property type="match status" value="1"/>
</dbReference>
<evidence type="ECO:0000256" key="10">
    <source>
        <dbReference type="PIRSR" id="PIRSR001589-3"/>
    </source>
</evidence>
<dbReference type="GO" id="GO:0004066">
    <property type="term" value="F:asparagine synthase (glutamine-hydrolyzing) activity"/>
    <property type="evidence" value="ECO:0007669"/>
    <property type="project" value="UniProtKB-EC"/>
</dbReference>
<evidence type="ECO:0000256" key="7">
    <source>
        <dbReference type="ARBA" id="ARBA00048741"/>
    </source>
</evidence>
<dbReference type="GO" id="GO:0005524">
    <property type="term" value="F:ATP binding"/>
    <property type="evidence" value="ECO:0007669"/>
    <property type="project" value="UniProtKB-KW"/>
</dbReference>
<dbReference type="Pfam" id="PF00733">
    <property type="entry name" value="Asn_synthase"/>
    <property type="match status" value="1"/>
</dbReference>
<dbReference type="Pfam" id="PF13537">
    <property type="entry name" value="GATase_7"/>
    <property type="match status" value="1"/>
</dbReference>
<evidence type="ECO:0000256" key="8">
    <source>
        <dbReference type="PIRSR" id="PIRSR001589-1"/>
    </source>
</evidence>
<dbReference type="PANTHER" id="PTHR43284:SF1">
    <property type="entry name" value="ASPARAGINE SYNTHETASE"/>
    <property type="match status" value="1"/>
</dbReference>
<dbReference type="CDD" id="cd01991">
    <property type="entry name" value="Asn_synthase_B_C"/>
    <property type="match status" value="1"/>
</dbReference>
<feature type="binding site" evidence="9">
    <location>
        <position position="291"/>
    </location>
    <ligand>
        <name>ATP</name>
        <dbReference type="ChEBI" id="CHEBI:30616"/>
    </ligand>
</feature>
<dbReference type="InterPro" id="IPR017539">
    <property type="entry name" value="XrtA_amidotfase"/>
</dbReference>
<dbReference type="InterPro" id="IPR033738">
    <property type="entry name" value="AsnB_N"/>
</dbReference>
<organism evidence="12 13">
    <name type="scientific">Sphingopyxis flava</name>
    <dbReference type="NCBI Taxonomy" id="1507287"/>
    <lineage>
        <taxon>Bacteria</taxon>
        <taxon>Pseudomonadati</taxon>
        <taxon>Pseudomonadota</taxon>
        <taxon>Alphaproteobacteria</taxon>
        <taxon>Sphingomonadales</taxon>
        <taxon>Sphingomonadaceae</taxon>
        <taxon>Sphingopyxis</taxon>
    </lineage>
</organism>
<evidence type="ECO:0000259" key="11">
    <source>
        <dbReference type="PROSITE" id="PS51278"/>
    </source>
</evidence>
<dbReference type="RefSeq" id="WP_079638625.1">
    <property type="nucleotide sequence ID" value="NZ_FUYP01000011.1"/>
</dbReference>
<dbReference type="PROSITE" id="PS51278">
    <property type="entry name" value="GATASE_TYPE_2"/>
    <property type="match status" value="1"/>
</dbReference>
<dbReference type="SUPFAM" id="SSF52402">
    <property type="entry name" value="Adenine nucleotide alpha hydrolases-like"/>
    <property type="match status" value="1"/>
</dbReference>
<dbReference type="InterPro" id="IPR029055">
    <property type="entry name" value="Ntn_hydrolases_N"/>
</dbReference>
<dbReference type="SUPFAM" id="SSF56235">
    <property type="entry name" value="N-terminal nucleophile aminohydrolases (Ntn hydrolases)"/>
    <property type="match status" value="1"/>
</dbReference>
<feature type="binding site" evidence="9">
    <location>
        <begin position="363"/>
        <end position="364"/>
    </location>
    <ligand>
        <name>ATP</name>
        <dbReference type="ChEBI" id="CHEBI:30616"/>
    </ligand>
</feature>
<dbReference type="Proteomes" id="UP000190044">
    <property type="component" value="Unassembled WGS sequence"/>
</dbReference>
<evidence type="ECO:0000313" key="13">
    <source>
        <dbReference type="Proteomes" id="UP000190044"/>
    </source>
</evidence>
<keyword evidence="5 9" id="KW-0067">ATP-binding</keyword>
<evidence type="ECO:0000256" key="9">
    <source>
        <dbReference type="PIRSR" id="PIRSR001589-2"/>
    </source>
</evidence>
<dbReference type="CDD" id="cd00712">
    <property type="entry name" value="AsnB"/>
    <property type="match status" value="1"/>
</dbReference>
<dbReference type="EMBL" id="FUYP01000011">
    <property type="protein sequence ID" value="SKB61385.1"/>
    <property type="molecule type" value="Genomic_DNA"/>
</dbReference>